<proteinExistence type="predicted"/>
<dbReference type="Proteomes" id="UP001203880">
    <property type="component" value="Unassembled WGS sequence"/>
</dbReference>
<dbReference type="RefSeq" id="WP_249712962.1">
    <property type="nucleotide sequence ID" value="NZ_JAMFMB010000038.1"/>
</dbReference>
<reference evidence="2" key="1">
    <citation type="submission" date="2022-05" db="EMBL/GenBank/DDBJ databases">
        <authorList>
            <person name="Park J.-S."/>
        </authorList>
    </citation>
    <scope>NUCLEOTIDE SEQUENCE</scope>
    <source>
        <strain evidence="2">2012CJ41-6</strain>
    </source>
</reference>
<keyword evidence="3" id="KW-1185">Reference proteome</keyword>
<name>A0ABT0QA73_9RHOB</name>
<sequence length="168" mass="17339">MATTAEPSPPTSVRREVVREDAVDARHPAASSTSSAGFLAKLFKRDGAAEAEPFRPFAKLLTRDNEGGDPATQFTLGSGRSGELLTSDGETGSLYSAFLGVGLGPDVTFGGDETGNASSALSLLEKKPNHDWPGKSPSAAYGPASSGQGINAGSEDRPMTPLGINLRF</sequence>
<feature type="region of interest" description="Disordered" evidence="1">
    <location>
        <begin position="61"/>
        <end position="87"/>
    </location>
</feature>
<feature type="region of interest" description="Disordered" evidence="1">
    <location>
        <begin position="126"/>
        <end position="168"/>
    </location>
</feature>
<evidence type="ECO:0000256" key="1">
    <source>
        <dbReference type="SAM" id="MobiDB-lite"/>
    </source>
</evidence>
<accession>A0ABT0QA73</accession>
<feature type="region of interest" description="Disordered" evidence="1">
    <location>
        <begin position="1"/>
        <end position="33"/>
    </location>
</feature>
<feature type="compositionally biased region" description="Low complexity" evidence="1">
    <location>
        <begin position="134"/>
        <end position="147"/>
    </location>
</feature>
<gene>
    <name evidence="2" type="ORF">M3P21_19940</name>
</gene>
<organism evidence="2 3">
    <name type="scientific">Ruegeria spongiae</name>
    <dbReference type="NCBI Taxonomy" id="2942209"/>
    <lineage>
        <taxon>Bacteria</taxon>
        <taxon>Pseudomonadati</taxon>
        <taxon>Pseudomonadota</taxon>
        <taxon>Alphaproteobacteria</taxon>
        <taxon>Rhodobacterales</taxon>
        <taxon>Roseobacteraceae</taxon>
        <taxon>Ruegeria</taxon>
    </lineage>
</organism>
<protein>
    <submittedName>
        <fullName evidence="2">Uncharacterized protein</fullName>
    </submittedName>
</protein>
<evidence type="ECO:0000313" key="3">
    <source>
        <dbReference type="Proteomes" id="UP001203880"/>
    </source>
</evidence>
<evidence type="ECO:0000313" key="2">
    <source>
        <dbReference type="EMBL" id="MCL6285799.1"/>
    </source>
</evidence>
<dbReference type="EMBL" id="JAMFMB010000038">
    <property type="protein sequence ID" value="MCL6285799.1"/>
    <property type="molecule type" value="Genomic_DNA"/>
</dbReference>
<comment type="caution">
    <text evidence="2">The sequence shown here is derived from an EMBL/GenBank/DDBJ whole genome shotgun (WGS) entry which is preliminary data.</text>
</comment>
<feature type="compositionally biased region" description="Basic and acidic residues" evidence="1">
    <location>
        <begin position="13"/>
        <end position="27"/>
    </location>
</feature>